<keyword evidence="10" id="KW-1185">Reference proteome</keyword>
<dbReference type="Proteomes" id="UP000054304">
    <property type="component" value="Unassembled WGS sequence"/>
</dbReference>
<dbReference type="RefSeq" id="XP_022628941.1">
    <property type="nucleotide sequence ID" value="XM_022771771.1"/>
</dbReference>
<evidence type="ECO:0000256" key="6">
    <source>
        <dbReference type="PIRNR" id="PIRNR002291"/>
    </source>
</evidence>
<dbReference type="GO" id="GO:0006886">
    <property type="term" value="P:intracellular protein transport"/>
    <property type="evidence" value="ECO:0007669"/>
    <property type="project" value="InterPro"/>
</dbReference>
<evidence type="ECO:0000256" key="3">
    <source>
        <dbReference type="ARBA" id="ARBA00022448"/>
    </source>
</evidence>
<dbReference type="InterPro" id="IPR002553">
    <property type="entry name" value="Clathrin/coatomer_adapt-like_N"/>
</dbReference>
<dbReference type="InterPro" id="IPR016024">
    <property type="entry name" value="ARM-type_fold"/>
</dbReference>
<evidence type="ECO:0000256" key="1">
    <source>
        <dbReference type="ARBA" id="ARBA00004308"/>
    </source>
</evidence>
<dbReference type="STRING" id="1245769.A0A0C7N823"/>
<dbReference type="HOGENOM" id="CLU_006320_4_4_1"/>
<proteinExistence type="inferred from homology"/>
<dbReference type="GO" id="GO:0030122">
    <property type="term" value="C:AP-2 adaptor complex"/>
    <property type="evidence" value="ECO:0007669"/>
    <property type="project" value="EnsemblFungi"/>
</dbReference>
<evidence type="ECO:0000256" key="4">
    <source>
        <dbReference type="ARBA" id="ARBA00022927"/>
    </source>
</evidence>
<dbReference type="Pfam" id="PF01602">
    <property type="entry name" value="Adaptin_N"/>
    <property type="match status" value="1"/>
</dbReference>
<dbReference type="AlphaFoldDB" id="A0A0C7N823"/>
<sequence length="698" mass="79914">MSDQRIFSRYKAYEIRAELQQGNVKKHRASAAKRKNALKKIIANITMGFSSEMLDLFPDVLEFWRIDDNMEVKRICHQYLVAMASTKSNHFEDALRLVVGDLTSGSERLQTLALRTLAAVPLDPYADECHKAVRTILQKSSNSEKLKKTALYAILKLLNYDTTRASPLLELLYDTLSNHREGPAVRANALFILNEIQETTPMLQNFSVDFDTCADMLELLAKLNEWDSARVLDSLTGSYVPHSHSDAHHFIEKSVSQLQHNNTSVVLNAFKFVLYLTKYVDYLTERLLKQLSGSMVSLLNKPAELQFLVLRNIILLLLGKEKPVLTIDISYFFVEFNDPIYIKDTKLEILYLLAKEDNLSQILQELKEYATDIDIQMSRKAIRAIGNLTVKLEQSADECIALLIELLDFEVEYIVQEIVSVFKNVLRRYPERYELCLEKLVRFTDWVQEPESRGSMIWIITQNYSHLPNYLELFQLFANNFLDEVLEVQFVILGSAVRLFTRNPTPVTEKLCVDILKNATERIDDPDLRDRAFVYWRLLSFAQNGQNGNIGMDAAREIIDGTLPPIALNTQLDPQIVEELELNIGTIASIYLKPVNQVFRLNKPKSLPDSPALNENREPLTIIAGDSRSRSSSFIADSIQPEFRRQSSSPVKKMDDYDKPAETINPLKDRRKSSSPSLHLSRKPSMLARKLSLRRPFA</sequence>
<comment type="subcellular location">
    <subcellularLocation>
        <location evidence="1">Endomembrane system</location>
    </subcellularLocation>
</comment>
<comment type="function">
    <text evidence="6">Adaptins are components of the adaptor complexes which link clathrin to receptors in coated vesicles. Clathrin-associated protein complexes are believed to interact with the cytoplasmic tails of membrane proteins, leading to their selection and concentration.</text>
</comment>
<evidence type="ECO:0000256" key="5">
    <source>
        <dbReference type="ARBA" id="ARBA00023136"/>
    </source>
</evidence>
<organism evidence="9 10">
    <name type="scientific">Lachancea lanzarotensis</name>
    <dbReference type="NCBI Taxonomy" id="1245769"/>
    <lineage>
        <taxon>Eukaryota</taxon>
        <taxon>Fungi</taxon>
        <taxon>Dikarya</taxon>
        <taxon>Ascomycota</taxon>
        <taxon>Saccharomycotina</taxon>
        <taxon>Saccharomycetes</taxon>
        <taxon>Saccharomycetales</taxon>
        <taxon>Saccharomycetaceae</taxon>
        <taxon>Lachancea</taxon>
    </lineage>
</organism>
<evidence type="ECO:0000256" key="7">
    <source>
        <dbReference type="SAM" id="MobiDB-lite"/>
    </source>
</evidence>
<feature type="region of interest" description="Disordered" evidence="7">
    <location>
        <begin position="632"/>
        <end position="698"/>
    </location>
</feature>
<dbReference type="PIRSF" id="PIRSF002291">
    <property type="entry name" value="AP_complex_beta"/>
    <property type="match status" value="1"/>
</dbReference>
<name>A0A0C7N823_9SACH</name>
<keyword evidence="4 6" id="KW-0653">Protein transport</keyword>
<dbReference type="OrthoDB" id="10254310at2759"/>
<dbReference type="GeneID" id="34686192"/>
<evidence type="ECO:0000313" key="9">
    <source>
        <dbReference type="EMBL" id="CEP62718.1"/>
    </source>
</evidence>
<dbReference type="GO" id="GO:0016192">
    <property type="term" value="P:vesicle-mediated transport"/>
    <property type="evidence" value="ECO:0007669"/>
    <property type="project" value="InterPro"/>
</dbReference>
<dbReference type="InterPro" id="IPR026739">
    <property type="entry name" value="AP_beta"/>
</dbReference>
<feature type="compositionally biased region" description="Basic and acidic residues" evidence="7">
    <location>
        <begin position="652"/>
        <end position="661"/>
    </location>
</feature>
<feature type="domain" description="Clathrin/coatomer adaptor adaptin-like N-terminal" evidence="8">
    <location>
        <begin position="15"/>
        <end position="540"/>
    </location>
</feature>
<evidence type="ECO:0000256" key="2">
    <source>
        <dbReference type="ARBA" id="ARBA00006613"/>
    </source>
</evidence>
<comment type="similarity">
    <text evidence="2 6">Belongs to the adaptor complexes large subunit family.</text>
</comment>
<evidence type="ECO:0000313" key="10">
    <source>
        <dbReference type="Proteomes" id="UP000054304"/>
    </source>
</evidence>
<dbReference type="InterPro" id="IPR016342">
    <property type="entry name" value="AP_complex_bsu_1_2_4"/>
</dbReference>
<dbReference type="Gene3D" id="1.25.10.10">
    <property type="entry name" value="Leucine-rich Repeat Variant"/>
    <property type="match status" value="1"/>
</dbReference>
<dbReference type="SUPFAM" id="SSF48371">
    <property type="entry name" value="ARM repeat"/>
    <property type="match status" value="1"/>
</dbReference>
<keyword evidence="5 6" id="KW-0472">Membrane</keyword>
<keyword evidence="3 6" id="KW-0813">Transport</keyword>
<dbReference type="InterPro" id="IPR011989">
    <property type="entry name" value="ARM-like"/>
</dbReference>
<reference evidence="9 10" key="1">
    <citation type="submission" date="2014-12" db="EMBL/GenBank/DDBJ databases">
        <authorList>
            <person name="Neuveglise Cecile"/>
        </authorList>
    </citation>
    <scope>NUCLEOTIDE SEQUENCE [LARGE SCALE GENOMIC DNA]</scope>
    <source>
        <strain evidence="9 10">CBS 12615</strain>
    </source>
</reference>
<evidence type="ECO:0000259" key="8">
    <source>
        <dbReference type="Pfam" id="PF01602"/>
    </source>
</evidence>
<dbReference type="EMBL" id="LN736365">
    <property type="protein sequence ID" value="CEP62718.1"/>
    <property type="molecule type" value="Genomic_DNA"/>
</dbReference>
<dbReference type="PANTHER" id="PTHR11134">
    <property type="entry name" value="ADAPTOR COMPLEX SUBUNIT BETA FAMILY MEMBER"/>
    <property type="match status" value="1"/>
</dbReference>
<gene>
    <name evidence="9" type="ORF">LALA0_S06e02124g</name>
</gene>
<dbReference type="GO" id="GO:0030276">
    <property type="term" value="F:clathrin binding"/>
    <property type="evidence" value="ECO:0007669"/>
    <property type="project" value="InterPro"/>
</dbReference>
<accession>A0A0C7N823</accession>
<protein>
    <recommendedName>
        <fullName evidence="6">AP complex subunit beta</fullName>
    </recommendedName>
</protein>